<dbReference type="STRING" id="46177.SAMN05660976_07481"/>
<gene>
    <name evidence="1" type="ORF">SAMN05660976_07481</name>
</gene>
<name>A0A1H8G9D0_9ACTN</name>
<protein>
    <submittedName>
        <fullName evidence="1">Putative sensory transduction regulator</fullName>
    </submittedName>
</protein>
<dbReference type="AlphaFoldDB" id="A0A1H8G9D0"/>
<dbReference type="RefSeq" id="WP_236714860.1">
    <property type="nucleotide sequence ID" value="NZ_BBZG01000002.1"/>
</dbReference>
<dbReference type="SUPFAM" id="SSF69635">
    <property type="entry name" value="Type III secretory system chaperone-like"/>
    <property type="match status" value="1"/>
</dbReference>
<dbReference type="EMBL" id="FOBF01000026">
    <property type="protein sequence ID" value="SEN40721.1"/>
    <property type="molecule type" value="Genomic_DNA"/>
</dbReference>
<reference evidence="1 2" key="1">
    <citation type="submission" date="2016-10" db="EMBL/GenBank/DDBJ databases">
        <authorList>
            <person name="de Groot N.N."/>
        </authorList>
    </citation>
    <scope>NUCLEOTIDE SEQUENCE [LARGE SCALE GENOMIC DNA]</scope>
    <source>
        <strain evidence="1 2">DSM 43357</strain>
    </source>
</reference>
<dbReference type="InterPro" id="IPR019660">
    <property type="entry name" value="Put_sensory_transdc_reg_YbjN"/>
</dbReference>
<dbReference type="Proteomes" id="UP000198953">
    <property type="component" value="Unassembled WGS sequence"/>
</dbReference>
<sequence length="163" mass="18514">MAAPMREVVEAALKAADVTYDEPRPGAFLVKLPGQHKLATMTWLIAGERVLHVEAFFCRQPDENHEEFYRWLLGKNGSMYGVHFSLDPVGDVYLVGRVPPAAVDAEEVDRLLGCVLTYSDEWFDRALEIGFASSIRREWEWRAKRGESLANLQAFARFADPDR</sequence>
<proteinExistence type="predicted"/>
<keyword evidence="2" id="KW-1185">Reference proteome</keyword>
<organism evidence="1 2">
    <name type="scientific">Nonomuraea pusilla</name>
    <dbReference type="NCBI Taxonomy" id="46177"/>
    <lineage>
        <taxon>Bacteria</taxon>
        <taxon>Bacillati</taxon>
        <taxon>Actinomycetota</taxon>
        <taxon>Actinomycetes</taxon>
        <taxon>Streptosporangiales</taxon>
        <taxon>Streptosporangiaceae</taxon>
        <taxon>Nonomuraea</taxon>
    </lineage>
</organism>
<evidence type="ECO:0000313" key="1">
    <source>
        <dbReference type="EMBL" id="SEN40721.1"/>
    </source>
</evidence>
<evidence type="ECO:0000313" key="2">
    <source>
        <dbReference type="Proteomes" id="UP000198953"/>
    </source>
</evidence>
<accession>A0A1H8G9D0</accession>
<dbReference type="Pfam" id="PF10722">
    <property type="entry name" value="YbjN"/>
    <property type="match status" value="1"/>
</dbReference>
<dbReference type="Gene3D" id="3.30.1460.10">
    <property type="match status" value="1"/>
</dbReference>